<evidence type="ECO:0000256" key="1">
    <source>
        <dbReference type="ARBA" id="ARBA00022553"/>
    </source>
</evidence>
<sequence>MSILYIDHEVNNLNSFKASFRRDATIYLAESTDKGLKVLEEKQIDVIFVDQQMPDMTGLEFLKIASKQYPESIRVLLTGQAYSAEFKQAEVKGYLHNFVTKPWDEQDLRRLIITNLM</sequence>
<accession>A0A1T5BGP2</accession>
<feature type="modified residue" description="4-aspartylphosphate" evidence="2">
    <location>
        <position position="50"/>
    </location>
</feature>
<dbReference type="PROSITE" id="PS50110">
    <property type="entry name" value="RESPONSE_REGULATORY"/>
    <property type="match status" value="1"/>
</dbReference>
<organism evidence="4 5">
    <name type="scientific">Dyadobacter psychrophilus</name>
    <dbReference type="NCBI Taxonomy" id="651661"/>
    <lineage>
        <taxon>Bacteria</taxon>
        <taxon>Pseudomonadati</taxon>
        <taxon>Bacteroidota</taxon>
        <taxon>Cytophagia</taxon>
        <taxon>Cytophagales</taxon>
        <taxon>Spirosomataceae</taxon>
        <taxon>Dyadobacter</taxon>
    </lineage>
</organism>
<evidence type="ECO:0000313" key="4">
    <source>
        <dbReference type="EMBL" id="SKB46418.1"/>
    </source>
</evidence>
<proteinExistence type="predicted"/>
<dbReference type="SUPFAM" id="SSF52172">
    <property type="entry name" value="CheY-like"/>
    <property type="match status" value="1"/>
</dbReference>
<dbReference type="InterPro" id="IPR011006">
    <property type="entry name" value="CheY-like_superfamily"/>
</dbReference>
<dbReference type="InterPro" id="IPR050595">
    <property type="entry name" value="Bact_response_regulator"/>
</dbReference>
<keyword evidence="5" id="KW-1185">Reference proteome</keyword>
<dbReference type="PANTHER" id="PTHR44591:SF19">
    <property type="entry name" value="TWO-COMPONENT RESPONSE REGULATOR-RELATED"/>
    <property type="match status" value="1"/>
</dbReference>
<dbReference type="SMART" id="SM00448">
    <property type="entry name" value="REC"/>
    <property type="match status" value="1"/>
</dbReference>
<name>A0A1T5BGP2_9BACT</name>
<evidence type="ECO:0000313" key="5">
    <source>
        <dbReference type="Proteomes" id="UP000190897"/>
    </source>
</evidence>
<dbReference type="STRING" id="651661.SAMN05660293_00331"/>
<dbReference type="OrthoDB" id="109585at2"/>
<dbReference type="GO" id="GO:0000160">
    <property type="term" value="P:phosphorelay signal transduction system"/>
    <property type="evidence" value="ECO:0007669"/>
    <property type="project" value="InterPro"/>
</dbReference>
<dbReference type="Gene3D" id="3.40.50.2300">
    <property type="match status" value="1"/>
</dbReference>
<dbReference type="InterPro" id="IPR001789">
    <property type="entry name" value="Sig_transdc_resp-reg_receiver"/>
</dbReference>
<keyword evidence="1 2" id="KW-0597">Phosphoprotein</keyword>
<gene>
    <name evidence="4" type="ORF">SAMN05660293_00331</name>
</gene>
<dbReference type="AlphaFoldDB" id="A0A1T5BGP2"/>
<dbReference type="Proteomes" id="UP000190897">
    <property type="component" value="Unassembled WGS sequence"/>
</dbReference>
<evidence type="ECO:0000259" key="3">
    <source>
        <dbReference type="PROSITE" id="PS50110"/>
    </source>
</evidence>
<feature type="domain" description="Response regulatory" evidence="3">
    <location>
        <begin position="2"/>
        <end position="116"/>
    </location>
</feature>
<evidence type="ECO:0000256" key="2">
    <source>
        <dbReference type="PROSITE-ProRule" id="PRU00169"/>
    </source>
</evidence>
<protein>
    <submittedName>
        <fullName evidence="4">Response regulator receiver domain-containing protein</fullName>
    </submittedName>
</protein>
<reference evidence="5" key="1">
    <citation type="submission" date="2017-02" db="EMBL/GenBank/DDBJ databases">
        <authorList>
            <person name="Varghese N."/>
            <person name="Submissions S."/>
        </authorList>
    </citation>
    <scope>NUCLEOTIDE SEQUENCE [LARGE SCALE GENOMIC DNA]</scope>
    <source>
        <strain evidence="5">DSM 22270</strain>
    </source>
</reference>
<dbReference type="Pfam" id="PF00072">
    <property type="entry name" value="Response_reg"/>
    <property type="match status" value="1"/>
</dbReference>
<dbReference type="RefSeq" id="WP_082212929.1">
    <property type="nucleotide sequence ID" value="NZ_FUZA01000001.1"/>
</dbReference>
<dbReference type="EMBL" id="FUZA01000001">
    <property type="protein sequence ID" value="SKB46418.1"/>
    <property type="molecule type" value="Genomic_DNA"/>
</dbReference>
<dbReference type="PANTHER" id="PTHR44591">
    <property type="entry name" value="STRESS RESPONSE REGULATOR PROTEIN 1"/>
    <property type="match status" value="1"/>
</dbReference>